<gene>
    <name evidence="1" type="ORF">EV700_1938</name>
</gene>
<protein>
    <submittedName>
        <fullName evidence="1">Uncharacterized protein</fullName>
    </submittedName>
</protein>
<keyword evidence="2" id="KW-1185">Reference proteome</keyword>
<dbReference type="OrthoDB" id="7068763at2"/>
<evidence type="ECO:0000313" key="1">
    <source>
        <dbReference type="EMBL" id="RZU45126.1"/>
    </source>
</evidence>
<dbReference type="Proteomes" id="UP000292423">
    <property type="component" value="Unassembled WGS sequence"/>
</dbReference>
<comment type="caution">
    <text evidence="1">The sequence shown here is derived from an EMBL/GenBank/DDBJ whole genome shotgun (WGS) entry which is preliminary data.</text>
</comment>
<dbReference type="AlphaFoldDB" id="A0A4V2G5J6"/>
<dbReference type="RefSeq" id="WP_130413165.1">
    <property type="nucleotide sequence ID" value="NZ_SHKX01000012.1"/>
</dbReference>
<organism evidence="1 2">
    <name type="scientific">Fluviicoccus keumensis</name>
    <dbReference type="NCBI Taxonomy" id="1435465"/>
    <lineage>
        <taxon>Bacteria</taxon>
        <taxon>Pseudomonadati</taxon>
        <taxon>Pseudomonadota</taxon>
        <taxon>Gammaproteobacteria</taxon>
        <taxon>Moraxellales</taxon>
        <taxon>Moraxellaceae</taxon>
        <taxon>Fluviicoccus</taxon>
    </lineage>
</organism>
<proteinExistence type="predicted"/>
<accession>A0A4V2G5J6</accession>
<evidence type="ECO:0000313" key="2">
    <source>
        <dbReference type="Proteomes" id="UP000292423"/>
    </source>
</evidence>
<reference evidence="1 2" key="1">
    <citation type="submission" date="2019-02" db="EMBL/GenBank/DDBJ databases">
        <title>Genomic Encyclopedia of Type Strains, Phase IV (KMG-IV): sequencing the most valuable type-strain genomes for metagenomic binning, comparative biology and taxonomic classification.</title>
        <authorList>
            <person name="Goeker M."/>
        </authorList>
    </citation>
    <scope>NUCLEOTIDE SEQUENCE [LARGE SCALE GENOMIC DNA]</scope>
    <source>
        <strain evidence="1 2">DSM 105135</strain>
    </source>
</reference>
<dbReference type="EMBL" id="SHKX01000012">
    <property type="protein sequence ID" value="RZU45126.1"/>
    <property type="molecule type" value="Genomic_DNA"/>
</dbReference>
<sequence length="75" mass="8222">MSYDIALQRLAATLKTTTAELAGLESLTPEQVDQLNTIMVNALHQQHEAMKEAIDRGLDHVPSLLRGAVKKIVRG</sequence>
<name>A0A4V2G5J6_9GAMM</name>